<keyword evidence="3" id="KW-0378">Hydrolase</keyword>
<evidence type="ECO:0000256" key="4">
    <source>
        <dbReference type="ARBA" id="ARBA00022960"/>
    </source>
</evidence>
<sequence>MVGVVAGEARAAEQARAEPDISAPAAVVVDAEDGHVLYRRSAFSRRAIASATKLMTALIVLEELPLRRRLEAAPYSPGPLESRIDLEPGERMAVGDLLRGLLLESANDAAVTLAVGAAGSVGRFVKQMDERAGEVGLTDTSYSNPVGFDGGENF</sequence>
<dbReference type="PRINTS" id="PR00725">
    <property type="entry name" value="DADACBPTASE1"/>
</dbReference>
<dbReference type="AlphaFoldDB" id="A0A0F9C682"/>
<dbReference type="InterPro" id="IPR012338">
    <property type="entry name" value="Beta-lactam/transpept-like"/>
</dbReference>
<accession>A0A0F9C682</accession>
<evidence type="ECO:0000256" key="5">
    <source>
        <dbReference type="ARBA" id="ARBA00022984"/>
    </source>
</evidence>
<dbReference type="InterPro" id="IPR018044">
    <property type="entry name" value="Peptidase_S11"/>
</dbReference>
<dbReference type="GO" id="GO:0006508">
    <property type="term" value="P:proteolysis"/>
    <property type="evidence" value="ECO:0007669"/>
    <property type="project" value="InterPro"/>
</dbReference>
<dbReference type="GO" id="GO:0008360">
    <property type="term" value="P:regulation of cell shape"/>
    <property type="evidence" value="ECO:0007669"/>
    <property type="project" value="UniProtKB-KW"/>
</dbReference>
<keyword evidence="2" id="KW-0732">Signal</keyword>
<proteinExistence type="inferred from homology"/>
<dbReference type="GO" id="GO:0071555">
    <property type="term" value="P:cell wall organization"/>
    <property type="evidence" value="ECO:0007669"/>
    <property type="project" value="UniProtKB-KW"/>
</dbReference>
<organism evidence="8">
    <name type="scientific">marine sediment metagenome</name>
    <dbReference type="NCBI Taxonomy" id="412755"/>
    <lineage>
        <taxon>unclassified sequences</taxon>
        <taxon>metagenomes</taxon>
        <taxon>ecological metagenomes</taxon>
    </lineage>
</organism>
<evidence type="ECO:0000256" key="1">
    <source>
        <dbReference type="ARBA" id="ARBA00007164"/>
    </source>
</evidence>
<dbReference type="InterPro" id="IPR001967">
    <property type="entry name" value="Peptidase_S11_N"/>
</dbReference>
<dbReference type="SUPFAM" id="SSF56601">
    <property type="entry name" value="beta-lactamase/transpeptidase-like"/>
    <property type="match status" value="1"/>
</dbReference>
<reference evidence="8" key="1">
    <citation type="journal article" date="2015" name="Nature">
        <title>Complex archaea that bridge the gap between prokaryotes and eukaryotes.</title>
        <authorList>
            <person name="Spang A."/>
            <person name="Saw J.H."/>
            <person name="Jorgensen S.L."/>
            <person name="Zaremba-Niedzwiedzka K."/>
            <person name="Martijn J."/>
            <person name="Lind A.E."/>
            <person name="van Eijk R."/>
            <person name="Schleper C."/>
            <person name="Guy L."/>
            <person name="Ettema T.J."/>
        </authorList>
    </citation>
    <scope>NUCLEOTIDE SEQUENCE</scope>
</reference>
<feature type="non-terminal residue" evidence="8">
    <location>
        <position position="154"/>
    </location>
</feature>
<name>A0A0F9C682_9ZZZZ</name>
<dbReference type="Pfam" id="PF00768">
    <property type="entry name" value="Peptidase_S11"/>
    <property type="match status" value="1"/>
</dbReference>
<evidence type="ECO:0000256" key="3">
    <source>
        <dbReference type="ARBA" id="ARBA00022801"/>
    </source>
</evidence>
<gene>
    <name evidence="8" type="ORF">LCGC14_2362060</name>
</gene>
<evidence type="ECO:0000259" key="7">
    <source>
        <dbReference type="Pfam" id="PF00768"/>
    </source>
</evidence>
<evidence type="ECO:0000256" key="6">
    <source>
        <dbReference type="ARBA" id="ARBA00023316"/>
    </source>
</evidence>
<comment type="similarity">
    <text evidence="1">Belongs to the peptidase S11 family.</text>
</comment>
<dbReference type="GO" id="GO:0009252">
    <property type="term" value="P:peptidoglycan biosynthetic process"/>
    <property type="evidence" value="ECO:0007669"/>
    <property type="project" value="UniProtKB-KW"/>
</dbReference>
<evidence type="ECO:0000256" key="2">
    <source>
        <dbReference type="ARBA" id="ARBA00022729"/>
    </source>
</evidence>
<dbReference type="GO" id="GO:0009002">
    <property type="term" value="F:serine-type D-Ala-D-Ala carboxypeptidase activity"/>
    <property type="evidence" value="ECO:0007669"/>
    <property type="project" value="InterPro"/>
</dbReference>
<comment type="caution">
    <text evidence="8">The sequence shown here is derived from an EMBL/GenBank/DDBJ whole genome shotgun (WGS) entry which is preliminary data.</text>
</comment>
<keyword evidence="5" id="KW-0573">Peptidoglycan synthesis</keyword>
<evidence type="ECO:0000313" key="8">
    <source>
        <dbReference type="EMBL" id="KKL44798.1"/>
    </source>
</evidence>
<protein>
    <recommendedName>
        <fullName evidence="7">Peptidase S11 D-alanyl-D-alanine carboxypeptidase A N-terminal domain-containing protein</fullName>
    </recommendedName>
</protein>
<keyword evidence="4" id="KW-0133">Cell shape</keyword>
<feature type="domain" description="Peptidase S11 D-alanyl-D-alanine carboxypeptidase A N-terminal" evidence="7">
    <location>
        <begin position="14"/>
        <end position="150"/>
    </location>
</feature>
<keyword evidence="6" id="KW-0961">Cell wall biogenesis/degradation</keyword>
<dbReference type="EMBL" id="LAZR01034625">
    <property type="protein sequence ID" value="KKL44798.1"/>
    <property type="molecule type" value="Genomic_DNA"/>
</dbReference>
<dbReference type="Gene3D" id="3.40.710.10">
    <property type="entry name" value="DD-peptidase/beta-lactamase superfamily"/>
    <property type="match status" value="1"/>
</dbReference>